<dbReference type="HAMAP" id="MF_00272">
    <property type="entry name" value="GcvH"/>
    <property type="match status" value="1"/>
</dbReference>
<organism evidence="4">
    <name type="scientific">bioreactor metagenome</name>
    <dbReference type="NCBI Taxonomy" id="1076179"/>
    <lineage>
        <taxon>unclassified sequences</taxon>
        <taxon>metagenomes</taxon>
        <taxon>ecological metagenomes</taxon>
    </lineage>
</organism>
<dbReference type="PANTHER" id="PTHR11715:SF3">
    <property type="entry name" value="GLYCINE CLEAVAGE SYSTEM H PROTEIN-RELATED"/>
    <property type="match status" value="1"/>
</dbReference>
<evidence type="ECO:0000256" key="1">
    <source>
        <dbReference type="ARBA" id="ARBA00009249"/>
    </source>
</evidence>
<dbReference type="PANTHER" id="PTHR11715">
    <property type="entry name" value="GLYCINE CLEAVAGE SYSTEM H PROTEIN"/>
    <property type="match status" value="1"/>
</dbReference>
<dbReference type="GO" id="GO:0019464">
    <property type="term" value="P:glycine decarboxylation via glycine cleavage system"/>
    <property type="evidence" value="ECO:0007669"/>
    <property type="project" value="InterPro"/>
</dbReference>
<name>A0A645C589_9ZZZZ</name>
<dbReference type="Pfam" id="PF01597">
    <property type="entry name" value="GCV_H"/>
    <property type="match status" value="1"/>
</dbReference>
<evidence type="ECO:0000313" key="4">
    <source>
        <dbReference type="EMBL" id="MPM72966.1"/>
    </source>
</evidence>
<dbReference type="InterPro" id="IPR033753">
    <property type="entry name" value="GCV_H/Fam206"/>
</dbReference>
<dbReference type="CDD" id="cd06848">
    <property type="entry name" value="GCS_H"/>
    <property type="match status" value="1"/>
</dbReference>
<dbReference type="InterPro" id="IPR011053">
    <property type="entry name" value="Single_hybrid_motif"/>
</dbReference>
<dbReference type="PROSITE" id="PS50968">
    <property type="entry name" value="BIOTINYL_LIPOYL"/>
    <property type="match status" value="1"/>
</dbReference>
<reference evidence="4" key="1">
    <citation type="submission" date="2019-08" db="EMBL/GenBank/DDBJ databases">
        <authorList>
            <person name="Kucharzyk K."/>
            <person name="Murdoch R.W."/>
            <person name="Higgins S."/>
            <person name="Loffler F."/>
        </authorList>
    </citation>
    <scope>NUCLEOTIDE SEQUENCE</scope>
</reference>
<dbReference type="InterPro" id="IPR017453">
    <property type="entry name" value="GCV_H_sub"/>
</dbReference>
<comment type="similarity">
    <text evidence="1">Belongs to the GcvH family.</text>
</comment>
<dbReference type="GO" id="GO:0005960">
    <property type="term" value="C:glycine cleavage complex"/>
    <property type="evidence" value="ECO:0007669"/>
    <property type="project" value="InterPro"/>
</dbReference>
<dbReference type="InterPro" id="IPR000089">
    <property type="entry name" value="Biotin_lipoyl"/>
</dbReference>
<dbReference type="NCBIfam" id="NF002270">
    <property type="entry name" value="PRK01202.1"/>
    <property type="match status" value="1"/>
</dbReference>
<evidence type="ECO:0000259" key="3">
    <source>
        <dbReference type="PROSITE" id="PS50968"/>
    </source>
</evidence>
<gene>
    <name evidence="4" type="primary">gcvH_34</name>
    <name evidence="4" type="ORF">SDC9_119942</name>
</gene>
<dbReference type="InterPro" id="IPR002930">
    <property type="entry name" value="GCV_H"/>
</dbReference>
<dbReference type="NCBIfam" id="TIGR00527">
    <property type="entry name" value="gcvH"/>
    <property type="match status" value="1"/>
</dbReference>
<proteinExistence type="inferred from homology"/>
<dbReference type="Gene3D" id="2.40.50.100">
    <property type="match status" value="1"/>
</dbReference>
<dbReference type="GO" id="GO:0009249">
    <property type="term" value="P:protein lipoylation"/>
    <property type="evidence" value="ECO:0007669"/>
    <property type="project" value="TreeGrafter"/>
</dbReference>
<accession>A0A645C589</accession>
<keyword evidence="2" id="KW-0450">Lipoyl</keyword>
<comment type="caution">
    <text evidence="4">The sequence shown here is derived from an EMBL/GenBank/DDBJ whole genome shotgun (WGS) entry which is preliminary data.</text>
</comment>
<dbReference type="EMBL" id="VSSQ01025068">
    <property type="protein sequence ID" value="MPM72966.1"/>
    <property type="molecule type" value="Genomic_DNA"/>
</dbReference>
<evidence type="ECO:0000256" key="2">
    <source>
        <dbReference type="ARBA" id="ARBA00022823"/>
    </source>
</evidence>
<protein>
    <submittedName>
        <fullName evidence="4">Glycine cleavage system H protein</fullName>
    </submittedName>
</protein>
<dbReference type="SUPFAM" id="SSF51230">
    <property type="entry name" value="Single hybrid motif"/>
    <property type="match status" value="1"/>
</dbReference>
<sequence length="126" mass="13628">MNIPSDRSYSKTHEWVKFTGENKARIGITDHAQHEMGDIVFVSTAEAEQMIALGSSIAEIESVKAVETVFSPVAGVVAASNAELADAPEKLNETPWDAWIVELADITETEELMSAEAYAAFLKEGA</sequence>
<dbReference type="GO" id="GO:0005737">
    <property type="term" value="C:cytoplasm"/>
    <property type="evidence" value="ECO:0007669"/>
    <property type="project" value="TreeGrafter"/>
</dbReference>
<dbReference type="AlphaFoldDB" id="A0A645C589"/>
<feature type="domain" description="Lipoyl-binding" evidence="3">
    <location>
        <begin position="23"/>
        <end position="104"/>
    </location>
</feature>